<sequence length="134" mass="14755">MAGTKLEKFNDFLLTEGEVIDSTCDDEAASIALAQELCPGKPYCSVRQWVLVDLDISDDKKALLKNQGLQPILLYAHSVVTDSARRFAPGDWVRSTLLVNLKSDFLFETKNSVYILLGAGSRKTAEPTVVTSIF</sequence>
<dbReference type="AlphaFoldDB" id="A0A653E136"/>
<organism evidence="2">
    <name type="scientific">Pseudomonas marincola</name>
    <dbReference type="NCBI Taxonomy" id="437900"/>
    <lineage>
        <taxon>Bacteria</taxon>
        <taxon>Pseudomonadati</taxon>
        <taxon>Pseudomonadota</taxon>
        <taxon>Gammaproteobacteria</taxon>
        <taxon>Pseudomonadales</taxon>
        <taxon>Pseudomonadaceae</taxon>
        <taxon>Pseudomonas</taxon>
    </lineage>
</organism>
<dbReference type="Pfam" id="PF22275">
    <property type="entry name" value="DUF6957"/>
    <property type="match status" value="1"/>
</dbReference>
<proteinExistence type="predicted"/>
<evidence type="ECO:0000313" key="2">
    <source>
        <dbReference type="EMBL" id="VEV96440.1"/>
    </source>
</evidence>
<gene>
    <name evidence="2" type="ORF">PMYSY11_1393</name>
</gene>
<evidence type="ECO:0000259" key="1">
    <source>
        <dbReference type="Pfam" id="PF22275"/>
    </source>
</evidence>
<dbReference type="EMBL" id="LR215729">
    <property type="protein sequence ID" value="VEV96440.1"/>
    <property type="molecule type" value="Genomic_DNA"/>
</dbReference>
<name>A0A653E136_9PSED</name>
<accession>A0A653E136</accession>
<protein>
    <recommendedName>
        <fullName evidence="1">DUF6957 domain-containing protein</fullName>
    </recommendedName>
</protein>
<feature type="domain" description="DUF6957" evidence="1">
    <location>
        <begin position="27"/>
        <end position="131"/>
    </location>
</feature>
<reference evidence="2" key="1">
    <citation type="submission" date="2019-02" db="EMBL/GenBank/DDBJ databases">
        <authorList>
            <consortium name="Genoscope - CEA"/>
            <person name="William W."/>
        </authorList>
    </citation>
    <scope>NUCLEOTIDE SEQUENCE [LARGE SCALE GENOMIC DNA]</scope>
    <source>
        <strain evidence="2">YSy11</strain>
    </source>
</reference>
<dbReference type="InterPro" id="IPR054232">
    <property type="entry name" value="DUF6957"/>
</dbReference>
<dbReference type="RefSeq" id="WP_010489158.1">
    <property type="nucleotide sequence ID" value="NZ_FPBC01000003.1"/>
</dbReference>